<comment type="similarity">
    <text evidence="2">Belongs to the terpene synthase family.</text>
</comment>
<geneLocation type="plasmid" evidence="3 4">
    <name>pSCL4</name>
</geneLocation>
<comment type="cofactor">
    <cofactor evidence="2">
        <name>Mg(2+)</name>
        <dbReference type="ChEBI" id="CHEBI:18420"/>
    </cofactor>
</comment>
<accession>B5GTQ6</accession>
<protein>
    <recommendedName>
        <fullName evidence="2">Terpene synthase</fullName>
        <ecNumber evidence="2">4.2.3.-</ecNumber>
    </recommendedName>
</protein>
<keyword evidence="2" id="KW-0460">Magnesium</keyword>
<organism evidence="3 4">
    <name type="scientific">Streptomyces clavuligerus</name>
    <dbReference type="NCBI Taxonomy" id="1901"/>
    <lineage>
        <taxon>Bacteria</taxon>
        <taxon>Bacillati</taxon>
        <taxon>Actinomycetota</taxon>
        <taxon>Actinomycetes</taxon>
        <taxon>Kitasatosporales</taxon>
        <taxon>Streptomycetaceae</taxon>
        <taxon>Streptomyces</taxon>
    </lineage>
</organism>
<dbReference type="eggNOG" id="ENOG5033RQK">
    <property type="taxonomic scope" value="Bacteria"/>
</dbReference>
<reference evidence="3 4" key="1">
    <citation type="journal article" date="2010" name="Genome Biol. Evol.">
        <title>The sequence of a 1.8-mb bacterial linear plasmid reveals a rich evolutionary reservoir of secondary metabolic pathways.</title>
        <authorList>
            <person name="Medema M.H."/>
            <person name="Trefzer A."/>
            <person name="Kovalchuk A."/>
            <person name="van den Berg M."/>
            <person name="Mueller U."/>
            <person name="Heijne W."/>
            <person name="Wu L."/>
            <person name="Alam M.T."/>
            <person name="Ronning C.M."/>
            <person name="Nierman W.C."/>
            <person name="Bovenberg R.A.L."/>
            <person name="Breitling R."/>
            <person name="Takano E."/>
        </authorList>
    </citation>
    <scope>NUCLEOTIDE SEQUENCE [LARGE SCALE GENOMIC DNA]</scope>
    <source>
        <strain evidence="4">ATCC 27064 / DSM 738 / JCM 4710 / NBRC 13307 / NCIMB 12785 / NRRL 3585 / VKM Ac-602</strain>
        <plasmid evidence="3">pSCL4</plasmid>
    </source>
</reference>
<dbReference type="OrthoDB" id="3992889at2"/>
<keyword evidence="3" id="KW-0614">Plasmid</keyword>
<keyword evidence="1 2" id="KW-0456">Lyase</keyword>
<dbReference type="PANTHER" id="PTHR35201">
    <property type="entry name" value="TERPENE SYNTHASE"/>
    <property type="match status" value="1"/>
</dbReference>
<dbReference type="SFLD" id="SFLDS00005">
    <property type="entry name" value="Isoprenoid_Synthase_Type_I"/>
    <property type="match status" value="1"/>
</dbReference>
<dbReference type="GO" id="GO:0010333">
    <property type="term" value="F:terpene synthase activity"/>
    <property type="evidence" value="ECO:0007669"/>
    <property type="project" value="InterPro"/>
</dbReference>
<proteinExistence type="inferred from homology"/>
<keyword evidence="2" id="KW-0479">Metal-binding</keyword>
<gene>
    <name evidence="3" type="ORF">SCLAV_p0635</name>
</gene>
<dbReference type="InterPro" id="IPR034686">
    <property type="entry name" value="Terpene_cyclase-like_2"/>
</dbReference>
<dbReference type="AlphaFoldDB" id="B5GTQ6"/>
<evidence type="ECO:0000256" key="1">
    <source>
        <dbReference type="ARBA" id="ARBA00023239"/>
    </source>
</evidence>
<name>B5GTQ6_STRCL</name>
<dbReference type="InterPro" id="IPR008949">
    <property type="entry name" value="Isoprenoid_synthase_dom_sf"/>
</dbReference>
<dbReference type="EMBL" id="CM000914">
    <property type="protein sequence ID" value="EFG04122.2"/>
    <property type="molecule type" value="Genomic_DNA"/>
</dbReference>
<sequence>MNPRMTQPAFHMPFTARTNPHLERTRRWLRQWAHRIGLLDPEYTTPWPEQWSERKFEEADFALWTAMTHPDIDADELNLVTGWHVALWFVDDLALPLFGRIDDRAAAQRQVDRLLEFLPVDALPRPLLVPRNPVERAFAELWPRTAPSMTPVWRLRFRGDVERFLRGVLREIDRPAHENGEGAGGRAADPIEYVQDRREFGGLPMTSTLMEHGQQEIPEHIYRLRSFQSALRAFADVISLHNDIVSYEREIAEGTVDNNGVEVLRRALGCDLQQATTALNAMLTGRVDTLRHMVGTELPRVLGDEHLPERLAARITGYLETLTTATAGSYAWHDLTGRFRQSAAPARTLVPHGPTGFGTSAARLARTASG</sequence>
<dbReference type="EC" id="4.2.3.-" evidence="2"/>
<dbReference type="Proteomes" id="UP000002357">
    <property type="component" value="Plasmid pSCL4"/>
</dbReference>
<dbReference type="PANTHER" id="PTHR35201:SF4">
    <property type="entry name" value="BETA-PINACENE SYNTHASE-RELATED"/>
    <property type="match status" value="1"/>
</dbReference>
<dbReference type="GO" id="GO:0046872">
    <property type="term" value="F:metal ion binding"/>
    <property type="evidence" value="ECO:0007669"/>
    <property type="project" value="UniProtKB-KW"/>
</dbReference>
<keyword evidence="4" id="KW-1185">Reference proteome</keyword>
<evidence type="ECO:0000313" key="3">
    <source>
        <dbReference type="EMBL" id="EFG04122.2"/>
    </source>
</evidence>
<dbReference type="SUPFAM" id="SSF48576">
    <property type="entry name" value="Terpenoid synthases"/>
    <property type="match status" value="1"/>
</dbReference>
<evidence type="ECO:0000256" key="2">
    <source>
        <dbReference type="RuleBase" id="RU366034"/>
    </source>
</evidence>
<evidence type="ECO:0000313" key="4">
    <source>
        <dbReference type="Proteomes" id="UP000002357"/>
    </source>
</evidence>
<dbReference type="Pfam" id="PF19086">
    <property type="entry name" value="Terpene_syn_C_2"/>
    <property type="match status" value="1"/>
</dbReference>
<dbReference type="SFLD" id="SFLDG01020">
    <property type="entry name" value="Terpene_Cyclase_Like_2"/>
    <property type="match status" value="1"/>
</dbReference>
<dbReference type="Gene3D" id="1.10.600.10">
    <property type="entry name" value="Farnesyl Diphosphate Synthase"/>
    <property type="match status" value="1"/>
</dbReference>